<organism evidence="4">
    <name type="scientific">Chryseobacterium sp. B5</name>
    <dbReference type="NCBI Taxonomy" id="2050562"/>
    <lineage>
        <taxon>Bacteria</taxon>
        <taxon>Pseudomonadati</taxon>
        <taxon>Bacteroidota</taxon>
        <taxon>Flavobacteriia</taxon>
        <taxon>Flavobacteriales</taxon>
        <taxon>Weeksellaceae</taxon>
        <taxon>Chryseobacterium group</taxon>
        <taxon>Chryseobacterium</taxon>
    </lineage>
</organism>
<dbReference type="PANTHER" id="PTHR30273:SF2">
    <property type="entry name" value="PROTEIN FECR"/>
    <property type="match status" value="1"/>
</dbReference>
<evidence type="ECO:0000313" key="4">
    <source>
        <dbReference type="EMBL" id="PII34873.1"/>
    </source>
</evidence>
<feature type="domain" description="FecR N-terminal" evidence="3">
    <location>
        <begin position="32"/>
        <end position="71"/>
    </location>
</feature>
<dbReference type="Pfam" id="PF04773">
    <property type="entry name" value="FecR"/>
    <property type="match status" value="1"/>
</dbReference>
<comment type="caution">
    <text evidence="4">The sequence shown here is derived from an EMBL/GenBank/DDBJ whole genome shotgun (WGS) entry which is preliminary data.</text>
</comment>
<gene>
    <name evidence="4" type="ORF">CTI11_17810</name>
</gene>
<accession>A0A2G7T738</accession>
<dbReference type="PIRSF" id="PIRSF018266">
    <property type="entry name" value="FecR"/>
    <property type="match status" value="1"/>
</dbReference>
<reference evidence="4" key="1">
    <citation type="submission" date="2017-10" db="EMBL/GenBank/DDBJ databases">
        <title>Chryseobacterium sp. B5 is a hydrocarbonoclastic and plant growth promoting bacterium.</title>
        <authorList>
            <person name="Thijs S."/>
            <person name="Gkorezis P."/>
            <person name="Van Hamme J."/>
        </authorList>
    </citation>
    <scope>NUCLEOTIDE SEQUENCE</scope>
    <source>
        <strain evidence="4">B5</strain>
    </source>
</reference>
<dbReference type="InterPro" id="IPR006860">
    <property type="entry name" value="FecR"/>
</dbReference>
<evidence type="ECO:0000256" key="1">
    <source>
        <dbReference type="SAM" id="MobiDB-lite"/>
    </source>
</evidence>
<dbReference type="InterPro" id="IPR012373">
    <property type="entry name" value="Ferrdict_sens_TM"/>
</dbReference>
<feature type="domain" description="FecR protein" evidence="2">
    <location>
        <begin position="140"/>
        <end position="237"/>
    </location>
</feature>
<dbReference type="EMBL" id="PEKC01000075">
    <property type="protein sequence ID" value="PII34873.1"/>
    <property type="molecule type" value="Genomic_DNA"/>
</dbReference>
<protein>
    <submittedName>
        <fullName evidence="4">Iron dicitrate transport regulator FecR</fullName>
    </submittedName>
</protein>
<proteinExistence type="predicted"/>
<dbReference type="Pfam" id="PF16220">
    <property type="entry name" value="DUF4880"/>
    <property type="match status" value="1"/>
</dbReference>
<evidence type="ECO:0000259" key="3">
    <source>
        <dbReference type="Pfam" id="PF16220"/>
    </source>
</evidence>
<dbReference type="Gene3D" id="2.60.120.1440">
    <property type="match status" value="1"/>
</dbReference>
<evidence type="ECO:0000259" key="2">
    <source>
        <dbReference type="Pfam" id="PF04773"/>
    </source>
</evidence>
<dbReference type="InterPro" id="IPR032623">
    <property type="entry name" value="FecR_N"/>
</dbReference>
<sequence length="348" mass="38000">MTQRCAAGRVHGADGSTHSADPSLPPDVVHSAVDWLVQLWSGECTEEQRAQWLDWRAAHPLHERAWQRIEATNARLRLPDARPDSGPLNGPLATATLARSLKTAQSRRRRLLASVAGLAGAGAAAWTAHERLPWQAWNADVSTAKGERRSLQLPDGTQLLLNTETSVDLAFDDQLRRVLLLRGELMVTTAHDTAQPARPFVVDTPAGRLRALGTRFTVRHDMETADTRVAVFEGAVEARSRTGELLRVNSGEAARLSATQALPAGAAGEGPGWDEGVLVASDMRLDRFIDELRRYRPGLITLAPEVAGLRLSGVFPLADTDRILQSLVQVLPVRIHVPVRYWVRIGPA</sequence>
<dbReference type="AlphaFoldDB" id="A0A2G7T738"/>
<name>A0A2G7T738_9FLAO</name>
<feature type="region of interest" description="Disordered" evidence="1">
    <location>
        <begin position="1"/>
        <end position="25"/>
    </location>
</feature>
<dbReference type="GO" id="GO:0016989">
    <property type="term" value="F:sigma factor antagonist activity"/>
    <property type="evidence" value="ECO:0007669"/>
    <property type="project" value="TreeGrafter"/>
</dbReference>
<dbReference type="PANTHER" id="PTHR30273">
    <property type="entry name" value="PERIPLASMIC SIGNAL SENSOR AND SIGMA FACTOR ACTIVATOR FECR-RELATED"/>
    <property type="match status" value="1"/>
</dbReference>